<name>A0ABQ2A2L7_9BACL</name>
<reference evidence="2" key="1">
    <citation type="journal article" date="2019" name="Int. J. Syst. Evol. Microbiol.">
        <title>The Global Catalogue of Microorganisms (GCM) 10K type strain sequencing project: providing services to taxonomists for standard genome sequencing and annotation.</title>
        <authorList>
            <consortium name="The Broad Institute Genomics Platform"/>
            <consortium name="The Broad Institute Genome Sequencing Center for Infectious Disease"/>
            <person name="Wu L."/>
            <person name="Ma J."/>
        </authorList>
    </citation>
    <scope>NUCLEOTIDE SEQUENCE [LARGE SCALE GENOMIC DNA]</scope>
    <source>
        <strain evidence="2">CCM 8702</strain>
    </source>
</reference>
<keyword evidence="2" id="KW-1185">Reference proteome</keyword>
<comment type="caution">
    <text evidence="1">The sequence shown here is derived from an EMBL/GenBank/DDBJ whole genome shotgun (WGS) entry which is preliminary data.</text>
</comment>
<proteinExistence type="predicted"/>
<dbReference type="Proteomes" id="UP000605427">
    <property type="component" value="Unassembled WGS sequence"/>
</dbReference>
<gene>
    <name evidence="1" type="ORF">GCM10007362_36140</name>
</gene>
<sequence>MSMFQDWNLKVKKTFNETSNEQVLTVTEAGHLLGLNKDQMKVYVDKNKLTKVAIMRSTHRYLVLQKEIDEILKKA</sequence>
<accession>A0ABQ2A2L7</accession>
<organism evidence="1 2">
    <name type="scientific">Saccharibacillus endophyticus</name>
    <dbReference type="NCBI Taxonomy" id="2060666"/>
    <lineage>
        <taxon>Bacteria</taxon>
        <taxon>Bacillati</taxon>
        <taxon>Bacillota</taxon>
        <taxon>Bacilli</taxon>
        <taxon>Bacillales</taxon>
        <taxon>Paenibacillaceae</taxon>
        <taxon>Saccharibacillus</taxon>
    </lineage>
</organism>
<evidence type="ECO:0000313" key="2">
    <source>
        <dbReference type="Proteomes" id="UP000605427"/>
    </source>
</evidence>
<dbReference type="RefSeq" id="WP_172246039.1">
    <property type="nucleotide sequence ID" value="NZ_BMDD01000004.1"/>
</dbReference>
<dbReference type="EMBL" id="BMDD01000004">
    <property type="protein sequence ID" value="GGH83384.1"/>
    <property type="molecule type" value="Genomic_DNA"/>
</dbReference>
<evidence type="ECO:0008006" key="3">
    <source>
        <dbReference type="Google" id="ProtNLM"/>
    </source>
</evidence>
<evidence type="ECO:0000313" key="1">
    <source>
        <dbReference type="EMBL" id="GGH83384.1"/>
    </source>
</evidence>
<protein>
    <recommendedName>
        <fullName evidence="3">DNA-binding protein</fullName>
    </recommendedName>
</protein>